<gene>
    <name evidence="1" type="ORF">LZ495_01360</name>
</gene>
<dbReference type="RefSeq" id="WP_235049895.1">
    <property type="nucleotide sequence ID" value="NZ_JAKFHA010000001.1"/>
</dbReference>
<reference evidence="1" key="1">
    <citation type="submission" date="2022-01" db="EMBL/GenBank/DDBJ databases">
        <title>Genome-Based Taxonomic Classification of the Phylum Actinobacteria.</title>
        <authorList>
            <person name="Gao Y."/>
        </authorList>
    </citation>
    <scope>NUCLEOTIDE SEQUENCE</scope>
    <source>
        <strain evidence="1">KLBMP 8922</strain>
    </source>
</reference>
<sequence>MPPFVARDVSGRLQDLLQVEEFVLIIGESTAGKTRAAYEAMTAVLGDHVLVEPQNRDGLAAALDAAQNSRQPCVVWLDDLERFLGTGGLTRADVRALVEGGRHRNTILATMRTEEHARFLHSGHHSADRLGAETRAQGEDVIRLAHQIHLARRWSAAEVGRLRAHDADPRLSEALAHAEAFGVSEYLSAGPQLLGAWQAAWAPGTHPRGAALVAAGVLARRSGMHRHLTAQQLADAAEAYLEARGGALLRPEPLADAVAWATTPLFATSSLLLPDGQGGLRAFDYLIDALPKEPPPAAAVAALVAVSTPDEAIDLGELADGWELLDVAEEAYRRALNHHPDAARRRRALSGVSYVILERDGAPAALRFASDLAREYETRLGTMDPDSLDARSLEAWNFHHRGDSARALALVESLRTAIGSAPGMDEQLSLALRRGAAVFHAALGNHAEAARLSSDLAQDWEAYAGPDSPSVTHSMVLHAQHAGDAQGPGHAYANLQALMDDARFRPGTRAHRELVSQVAYRRVAAGDYAGAARSFAAQAEAWAQEVGAGHTTVLFLRYELADCLGRDGDPVEAVRILHDVVHEYETLTAADPRLGLTLRTRLAIWIGRAGDPHDALQRLRRLAETSRTARGVDDPRTLSIRRHAAYWAAEAGDVPRALAEARQLLADCERVLGPTADLTTEVRDQHDEWERTLAQAT</sequence>
<dbReference type="EMBL" id="JAKFHA010000001">
    <property type="protein sequence ID" value="MCF2525875.1"/>
    <property type="molecule type" value="Genomic_DNA"/>
</dbReference>
<accession>A0AA41PV34</accession>
<protein>
    <recommendedName>
        <fullName evidence="3">Tetratricopeptide repeat protein</fullName>
    </recommendedName>
</protein>
<evidence type="ECO:0000313" key="2">
    <source>
        <dbReference type="Proteomes" id="UP001165378"/>
    </source>
</evidence>
<evidence type="ECO:0000313" key="1">
    <source>
        <dbReference type="EMBL" id="MCF2525875.1"/>
    </source>
</evidence>
<organism evidence="1 2">
    <name type="scientific">Yinghuangia soli</name>
    <dbReference type="NCBI Taxonomy" id="2908204"/>
    <lineage>
        <taxon>Bacteria</taxon>
        <taxon>Bacillati</taxon>
        <taxon>Actinomycetota</taxon>
        <taxon>Actinomycetes</taxon>
        <taxon>Kitasatosporales</taxon>
        <taxon>Streptomycetaceae</taxon>
        <taxon>Yinghuangia</taxon>
    </lineage>
</organism>
<dbReference type="Proteomes" id="UP001165378">
    <property type="component" value="Unassembled WGS sequence"/>
</dbReference>
<proteinExistence type="predicted"/>
<dbReference type="AlphaFoldDB" id="A0AA41PV34"/>
<evidence type="ECO:0008006" key="3">
    <source>
        <dbReference type="Google" id="ProtNLM"/>
    </source>
</evidence>
<comment type="caution">
    <text evidence="1">The sequence shown here is derived from an EMBL/GenBank/DDBJ whole genome shotgun (WGS) entry which is preliminary data.</text>
</comment>
<name>A0AA41PV34_9ACTN</name>
<dbReference type="InterPro" id="IPR011990">
    <property type="entry name" value="TPR-like_helical_dom_sf"/>
</dbReference>
<dbReference type="Gene3D" id="1.25.40.10">
    <property type="entry name" value="Tetratricopeptide repeat domain"/>
    <property type="match status" value="1"/>
</dbReference>
<keyword evidence="2" id="KW-1185">Reference proteome</keyword>